<keyword evidence="3 6" id="KW-0812">Transmembrane</keyword>
<dbReference type="AlphaFoldDB" id="D6SQM9"/>
<accession>D6SQM9</accession>
<reference evidence="7" key="1">
    <citation type="submission" date="2010-05" db="EMBL/GenBank/DDBJ databases">
        <title>The draft genome of Desulfonatronospira thiodismutans ASO3-1.</title>
        <authorList>
            <consortium name="US DOE Joint Genome Institute (JGI-PGF)"/>
            <person name="Lucas S."/>
            <person name="Copeland A."/>
            <person name="Lapidus A."/>
            <person name="Cheng J.-F."/>
            <person name="Bruce D."/>
            <person name="Goodwin L."/>
            <person name="Pitluck S."/>
            <person name="Chertkov O."/>
            <person name="Brettin T."/>
            <person name="Detter J.C."/>
            <person name="Han C."/>
            <person name="Land M.L."/>
            <person name="Hauser L."/>
            <person name="Kyrpides N."/>
            <person name="Mikhailova N."/>
            <person name="Muyzer G."/>
            <person name="Woyke T."/>
        </authorList>
    </citation>
    <scope>NUCLEOTIDE SEQUENCE [LARGE SCALE GENOMIC DNA]</scope>
    <source>
        <strain evidence="7">ASO3-1</strain>
    </source>
</reference>
<keyword evidence="4 6" id="KW-1133">Transmembrane helix</keyword>
<keyword evidence="5 6" id="KW-0472">Membrane</keyword>
<comment type="caution">
    <text evidence="7">The sequence shown here is derived from an EMBL/GenBank/DDBJ whole genome shotgun (WGS) entry which is preliminary data.</text>
</comment>
<dbReference type="GO" id="GO:0017004">
    <property type="term" value="P:cytochrome complex assembly"/>
    <property type="evidence" value="ECO:0007669"/>
    <property type="project" value="InterPro"/>
</dbReference>
<dbReference type="PRINTS" id="PR01414">
    <property type="entry name" value="CCMBBIOGNSIS"/>
</dbReference>
<dbReference type="GO" id="GO:0015232">
    <property type="term" value="F:heme transmembrane transporter activity"/>
    <property type="evidence" value="ECO:0007669"/>
    <property type="project" value="InterPro"/>
</dbReference>
<dbReference type="GO" id="GO:0016020">
    <property type="term" value="C:membrane"/>
    <property type="evidence" value="ECO:0007669"/>
    <property type="project" value="UniProtKB-SubCell"/>
</dbReference>
<evidence type="ECO:0000313" key="7">
    <source>
        <dbReference type="EMBL" id="EFI35055.1"/>
    </source>
</evidence>
<feature type="transmembrane region" description="Helical" evidence="6">
    <location>
        <begin position="127"/>
        <end position="151"/>
    </location>
</feature>
<evidence type="ECO:0000256" key="1">
    <source>
        <dbReference type="ARBA" id="ARBA00004141"/>
    </source>
</evidence>
<gene>
    <name evidence="7" type="ORF">Dthio_PD2449</name>
</gene>
<name>D6SQM9_9BACT</name>
<keyword evidence="8" id="KW-1185">Reference proteome</keyword>
<evidence type="ECO:0000256" key="2">
    <source>
        <dbReference type="ARBA" id="ARBA00010544"/>
    </source>
</evidence>
<feature type="transmembrane region" description="Helical" evidence="6">
    <location>
        <begin position="163"/>
        <end position="186"/>
    </location>
</feature>
<feature type="transmembrane region" description="Helical" evidence="6">
    <location>
        <begin position="51"/>
        <end position="72"/>
    </location>
</feature>
<dbReference type="eggNOG" id="COG2386">
    <property type="taxonomic scope" value="Bacteria"/>
</dbReference>
<sequence length="224" mass="23581">MTSRPLALMAKDLRLVFADGAGIVQPVLLGLILVFVFSLSTPVGEDVSPQAAAAIFWLATSFAVILVFNTLYSSEGANQSRIGLLLAPMPIQYIWMGKALAGGVLLLMAQAVFLPAIVVFLGQDQVVSWPGGIGSILLVDWGLVAVGSLLGAMSQGHSARDSLLSVVIFPLLIPVLLAGISMGSYFLGDGSGDDLRSWMGLVLAFNAMFTGAALLLFPFIYGEY</sequence>
<organism evidence="7 8">
    <name type="scientific">Desulfonatronospira thiodismutans ASO3-1</name>
    <dbReference type="NCBI Taxonomy" id="555779"/>
    <lineage>
        <taxon>Bacteria</taxon>
        <taxon>Pseudomonadati</taxon>
        <taxon>Thermodesulfobacteriota</taxon>
        <taxon>Desulfovibrionia</taxon>
        <taxon>Desulfovibrionales</taxon>
        <taxon>Desulfonatronovibrionaceae</taxon>
        <taxon>Desulfonatronospira</taxon>
    </lineage>
</organism>
<comment type="similarity">
    <text evidence="2">Belongs to the CcmB/CycW/HelB family.</text>
</comment>
<dbReference type="InterPro" id="IPR003544">
    <property type="entry name" value="Cyt_c_biogenesis_CcmB"/>
</dbReference>
<evidence type="ECO:0000313" key="8">
    <source>
        <dbReference type="Proteomes" id="UP000005496"/>
    </source>
</evidence>
<evidence type="ECO:0000256" key="3">
    <source>
        <dbReference type="ARBA" id="ARBA00022692"/>
    </source>
</evidence>
<dbReference type="Pfam" id="PF03379">
    <property type="entry name" value="CcmB"/>
    <property type="match status" value="1"/>
</dbReference>
<proteinExistence type="inferred from homology"/>
<protein>
    <submittedName>
        <fullName evidence="7">Cytochrome c-type biogenesis protein CcmB</fullName>
    </submittedName>
</protein>
<dbReference type="EMBL" id="ACJN02000002">
    <property type="protein sequence ID" value="EFI35055.1"/>
    <property type="molecule type" value="Genomic_DNA"/>
</dbReference>
<evidence type="ECO:0000256" key="5">
    <source>
        <dbReference type="ARBA" id="ARBA00023136"/>
    </source>
</evidence>
<dbReference type="Proteomes" id="UP000005496">
    <property type="component" value="Unassembled WGS sequence"/>
</dbReference>
<feature type="transmembrane region" description="Helical" evidence="6">
    <location>
        <begin position="21"/>
        <end position="39"/>
    </location>
</feature>
<feature type="transmembrane region" description="Helical" evidence="6">
    <location>
        <begin position="198"/>
        <end position="221"/>
    </location>
</feature>
<evidence type="ECO:0000256" key="4">
    <source>
        <dbReference type="ARBA" id="ARBA00022989"/>
    </source>
</evidence>
<evidence type="ECO:0000256" key="6">
    <source>
        <dbReference type="SAM" id="Phobius"/>
    </source>
</evidence>
<dbReference type="RefSeq" id="WP_008870369.1">
    <property type="nucleotide sequence ID" value="NZ_ACJN02000002.1"/>
</dbReference>
<comment type="subcellular location">
    <subcellularLocation>
        <location evidence="1">Membrane</location>
        <topology evidence="1">Multi-pass membrane protein</topology>
    </subcellularLocation>
</comment>
<feature type="transmembrane region" description="Helical" evidence="6">
    <location>
        <begin position="93"/>
        <end position="121"/>
    </location>
</feature>